<dbReference type="InterPro" id="IPR010211">
    <property type="entry name" value="Redox-sen_tscrpt-act_SoxR"/>
</dbReference>
<dbReference type="Proteomes" id="UP000549052">
    <property type="component" value="Unassembled WGS sequence"/>
</dbReference>
<dbReference type="GO" id="GO:0006979">
    <property type="term" value="P:response to oxidative stress"/>
    <property type="evidence" value="ECO:0007669"/>
    <property type="project" value="InterPro"/>
</dbReference>
<dbReference type="CDD" id="cd01110">
    <property type="entry name" value="HTH_SoxR"/>
    <property type="match status" value="1"/>
</dbReference>
<dbReference type="PROSITE" id="PS50937">
    <property type="entry name" value="HTH_MERR_2"/>
    <property type="match status" value="1"/>
</dbReference>
<keyword evidence="3" id="KW-0411">Iron-sulfur</keyword>
<keyword evidence="2" id="KW-0408">Iron</keyword>
<dbReference type="PANTHER" id="PTHR30204">
    <property type="entry name" value="REDOX-CYCLING DRUG-SENSING TRANSCRIPTIONAL ACTIVATOR SOXR"/>
    <property type="match status" value="1"/>
</dbReference>
<dbReference type="AlphaFoldDB" id="A0A839ES58"/>
<keyword evidence="4" id="KW-0238">DNA-binding</keyword>
<dbReference type="SUPFAM" id="SSF46955">
    <property type="entry name" value="Putative DNA-binding domain"/>
    <property type="match status" value="1"/>
</dbReference>
<dbReference type="NCBIfam" id="TIGR01950">
    <property type="entry name" value="SoxR"/>
    <property type="match status" value="1"/>
</dbReference>
<accession>A0A839ES58</accession>
<reference evidence="7 8" key="1">
    <citation type="submission" date="2020-07" db="EMBL/GenBank/DDBJ databases">
        <title>Genomic Encyclopedia of Type Strains, Phase IV (KMG-V): Genome sequencing to study the core and pangenomes of soil and plant-associated prokaryotes.</title>
        <authorList>
            <person name="Whitman W."/>
        </authorList>
    </citation>
    <scope>NUCLEOTIDE SEQUENCE [LARGE SCALE GENOMIC DNA]</scope>
    <source>
        <strain evidence="7 8">AN3</strain>
    </source>
</reference>
<keyword evidence="8" id="KW-1185">Reference proteome</keyword>
<dbReference type="PROSITE" id="PS00552">
    <property type="entry name" value="HTH_MERR_1"/>
    <property type="match status" value="1"/>
</dbReference>
<dbReference type="GO" id="GO:0003700">
    <property type="term" value="F:DNA-binding transcription factor activity"/>
    <property type="evidence" value="ECO:0007669"/>
    <property type="project" value="InterPro"/>
</dbReference>
<evidence type="ECO:0000313" key="8">
    <source>
        <dbReference type="Proteomes" id="UP000549052"/>
    </source>
</evidence>
<evidence type="ECO:0000259" key="6">
    <source>
        <dbReference type="PROSITE" id="PS50937"/>
    </source>
</evidence>
<dbReference type="EMBL" id="JACGXN010000004">
    <property type="protein sequence ID" value="MBA8879440.1"/>
    <property type="molecule type" value="Genomic_DNA"/>
</dbReference>
<proteinExistence type="predicted"/>
<name>A0A839ES58_9HYPH</name>
<dbReference type="SMART" id="SM00422">
    <property type="entry name" value="HTH_MERR"/>
    <property type="match status" value="1"/>
</dbReference>
<dbReference type="Pfam" id="PF13411">
    <property type="entry name" value="MerR_1"/>
    <property type="match status" value="1"/>
</dbReference>
<dbReference type="GO" id="GO:0051537">
    <property type="term" value="F:2 iron, 2 sulfur cluster binding"/>
    <property type="evidence" value="ECO:0007669"/>
    <property type="project" value="UniProtKB-KW"/>
</dbReference>
<evidence type="ECO:0000256" key="1">
    <source>
        <dbReference type="ARBA" id="ARBA00022714"/>
    </source>
</evidence>
<sequence length="156" mass="17357">MTIKPCERHRQLTVGEVAARSGVAVSTLHFYESKGLIQSERNRGNQRRYSREVLRRVAIIKVAQRTGIPLSSISEALSTLPQGRAPTPADWRRLSAGWKADLDDRINKLIGLRDQLNSCIGCGCLSMQDCPLRNPWDELSEQGPGPHLLDPVQSTD</sequence>
<dbReference type="InterPro" id="IPR009061">
    <property type="entry name" value="DNA-bd_dom_put_sf"/>
</dbReference>
<dbReference type="PANTHER" id="PTHR30204:SF0">
    <property type="entry name" value="REDOX-SENSITIVE TRANSCRIPTIONAL ACTIVATOR SOXR"/>
    <property type="match status" value="1"/>
</dbReference>
<dbReference type="GO" id="GO:0003677">
    <property type="term" value="F:DNA binding"/>
    <property type="evidence" value="ECO:0007669"/>
    <property type="project" value="UniProtKB-KW"/>
</dbReference>
<comment type="caution">
    <text evidence="7">The sequence shown here is derived from an EMBL/GenBank/DDBJ whole genome shotgun (WGS) entry which is preliminary data.</text>
</comment>
<evidence type="ECO:0000313" key="7">
    <source>
        <dbReference type="EMBL" id="MBA8879440.1"/>
    </source>
</evidence>
<feature type="region of interest" description="Disordered" evidence="5">
    <location>
        <begin position="136"/>
        <end position="156"/>
    </location>
</feature>
<dbReference type="RefSeq" id="WP_182550085.1">
    <property type="nucleotide sequence ID" value="NZ_JACGXN010000004.1"/>
</dbReference>
<gene>
    <name evidence="7" type="ORF">FHW16_003159</name>
</gene>
<evidence type="ECO:0000256" key="3">
    <source>
        <dbReference type="ARBA" id="ARBA00023014"/>
    </source>
</evidence>
<keyword evidence="1" id="KW-0001">2Fe-2S</keyword>
<dbReference type="InterPro" id="IPR000551">
    <property type="entry name" value="MerR-type_HTH_dom"/>
</dbReference>
<organism evidence="7 8">
    <name type="scientific">Phyllobacterium myrsinacearum</name>
    <dbReference type="NCBI Taxonomy" id="28101"/>
    <lineage>
        <taxon>Bacteria</taxon>
        <taxon>Pseudomonadati</taxon>
        <taxon>Pseudomonadota</taxon>
        <taxon>Alphaproteobacteria</taxon>
        <taxon>Hyphomicrobiales</taxon>
        <taxon>Phyllobacteriaceae</taxon>
        <taxon>Phyllobacterium</taxon>
    </lineage>
</organism>
<evidence type="ECO:0000256" key="4">
    <source>
        <dbReference type="ARBA" id="ARBA00023125"/>
    </source>
</evidence>
<dbReference type="InterPro" id="IPR047057">
    <property type="entry name" value="MerR_fam"/>
</dbReference>
<dbReference type="PRINTS" id="PR00040">
    <property type="entry name" value="HTHMERR"/>
</dbReference>
<evidence type="ECO:0000256" key="2">
    <source>
        <dbReference type="ARBA" id="ARBA00023004"/>
    </source>
</evidence>
<keyword evidence="1" id="KW-0479">Metal-binding</keyword>
<dbReference type="Gene3D" id="1.10.1660.10">
    <property type="match status" value="1"/>
</dbReference>
<protein>
    <submittedName>
        <fullName evidence="7">MerR family redox-sensitive transcriptional activator SoxR</fullName>
    </submittedName>
</protein>
<evidence type="ECO:0000256" key="5">
    <source>
        <dbReference type="SAM" id="MobiDB-lite"/>
    </source>
</evidence>
<feature type="domain" description="HTH merR-type" evidence="6">
    <location>
        <begin position="11"/>
        <end position="79"/>
    </location>
</feature>